<dbReference type="Gene3D" id="3.40.50.980">
    <property type="match status" value="1"/>
</dbReference>
<dbReference type="GO" id="GO:0044550">
    <property type="term" value="P:secondary metabolite biosynthetic process"/>
    <property type="evidence" value="ECO:0007669"/>
    <property type="project" value="TreeGrafter"/>
</dbReference>
<dbReference type="Proteomes" id="UP000308444">
    <property type="component" value="Unassembled WGS sequence"/>
</dbReference>
<proteinExistence type="predicted"/>
<feature type="non-terminal residue" evidence="2">
    <location>
        <position position="121"/>
    </location>
</feature>
<dbReference type="GO" id="GO:0031177">
    <property type="term" value="F:phosphopantetheine binding"/>
    <property type="evidence" value="ECO:0007669"/>
    <property type="project" value="TreeGrafter"/>
</dbReference>
<feature type="non-terminal residue" evidence="2">
    <location>
        <position position="1"/>
    </location>
</feature>
<evidence type="ECO:0000259" key="1">
    <source>
        <dbReference type="Pfam" id="PF00501"/>
    </source>
</evidence>
<organism evidence="2 3">
    <name type="scientific">Bacillus cereus</name>
    <dbReference type="NCBI Taxonomy" id="1396"/>
    <lineage>
        <taxon>Bacteria</taxon>
        <taxon>Bacillati</taxon>
        <taxon>Bacillota</taxon>
        <taxon>Bacilli</taxon>
        <taxon>Bacillales</taxon>
        <taxon>Bacillaceae</taxon>
        <taxon>Bacillus</taxon>
        <taxon>Bacillus cereus group</taxon>
    </lineage>
</organism>
<protein>
    <recommendedName>
        <fullName evidence="1">AMP-dependent synthetase/ligase domain-containing protein</fullName>
    </recommendedName>
</protein>
<name>A0A9X9A7Q7_BACCE</name>
<dbReference type="SUPFAM" id="SSF56801">
    <property type="entry name" value="Acetyl-CoA synthetase-like"/>
    <property type="match status" value="1"/>
</dbReference>
<dbReference type="GO" id="GO:0043041">
    <property type="term" value="P:amino acid activation for nonribosomal peptide biosynthetic process"/>
    <property type="evidence" value="ECO:0007669"/>
    <property type="project" value="TreeGrafter"/>
</dbReference>
<gene>
    <name evidence="2" type="ORF">FC695_22080</name>
</gene>
<dbReference type="FunFam" id="3.40.50.980:FF:000001">
    <property type="entry name" value="Non-ribosomal peptide synthetase"/>
    <property type="match status" value="1"/>
</dbReference>
<dbReference type="InterPro" id="IPR020845">
    <property type="entry name" value="AMP-binding_CS"/>
</dbReference>
<dbReference type="PANTHER" id="PTHR45527:SF14">
    <property type="entry name" value="PLIPASTATIN SYNTHASE SUBUNIT B"/>
    <property type="match status" value="1"/>
</dbReference>
<dbReference type="AlphaFoldDB" id="A0A9X9A7Q7"/>
<dbReference type="Pfam" id="PF00501">
    <property type="entry name" value="AMP-binding"/>
    <property type="match status" value="1"/>
</dbReference>
<dbReference type="EMBL" id="SZOH01001638">
    <property type="protein sequence ID" value="TKJ00248.1"/>
    <property type="molecule type" value="Genomic_DNA"/>
</dbReference>
<dbReference type="GO" id="GO:0005829">
    <property type="term" value="C:cytosol"/>
    <property type="evidence" value="ECO:0007669"/>
    <property type="project" value="TreeGrafter"/>
</dbReference>
<dbReference type="PRINTS" id="PR00154">
    <property type="entry name" value="AMPBINDING"/>
</dbReference>
<evidence type="ECO:0000313" key="2">
    <source>
        <dbReference type="EMBL" id="TKJ00248.1"/>
    </source>
</evidence>
<accession>A0A9X9A7Q7</accession>
<dbReference type="InterPro" id="IPR000873">
    <property type="entry name" value="AMP-dep_synth/lig_dom"/>
</dbReference>
<evidence type="ECO:0000313" key="3">
    <source>
        <dbReference type="Proteomes" id="UP000308444"/>
    </source>
</evidence>
<dbReference type="InterPro" id="IPR020459">
    <property type="entry name" value="AMP-binding"/>
</dbReference>
<reference evidence="2 3" key="1">
    <citation type="journal article" date="2019" name="Environ. Microbiol.">
        <title>An active ?-lactamase is a part of an orchestrated cell wall stress resistance network of Bacillus subtilis and related rhizosphere species.</title>
        <authorList>
            <person name="Bucher T."/>
            <person name="Keren-Paz A."/>
            <person name="Hausser J."/>
            <person name="Olender T."/>
            <person name="Cytryn E."/>
            <person name="Kolodkin-Gal I."/>
        </authorList>
    </citation>
    <scope>NUCLEOTIDE SEQUENCE [LARGE SCALE GENOMIC DNA]</scope>
    <source>
        <strain evidence="2 3">I32</strain>
    </source>
</reference>
<dbReference type="PANTHER" id="PTHR45527">
    <property type="entry name" value="NONRIBOSOMAL PEPTIDE SYNTHETASE"/>
    <property type="match status" value="1"/>
</dbReference>
<feature type="domain" description="AMP-dependent synthetase/ligase" evidence="1">
    <location>
        <begin position="1"/>
        <end position="118"/>
    </location>
</feature>
<sequence>RSLNMVVSLLAVLKAGAGYLPLDPDYPADRISFMLHDAKPTCVLTNSEVEIECDEALKVLVDDVKVIAEVEKYSEENIDEVERIKPLSPSHIAYVIYTSGSTGRPKGVMIPHQNVVRLLGA</sequence>
<dbReference type="PROSITE" id="PS00455">
    <property type="entry name" value="AMP_BINDING"/>
    <property type="match status" value="1"/>
</dbReference>
<comment type="caution">
    <text evidence="2">The sequence shown here is derived from an EMBL/GenBank/DDBJ whole genome shotgun (WGS) entry which is preliminary data.</text>
</comment>